<evidence type="ECO:0000256" key="4">
    <source>
        <dbReference type="ARBA" id="ARBA00022840"/>
    </source>
</evidence>
<evidence type="ECO:0000256" key="3">
    <source>
        <dbReference type="ARBA" id="ARBA00022741"/>
    </source>
</evidence>
<evidence type="ECO:0000256" key="1">
    <source>
        <dbReference type="ARBA" id="ARBA00006432"/>
    </source>
</evidence>
<comment type="similarity">
    <text evidence="1">Belongs to the ATP-dependent AMP-binding enzyme family.</text>
</comment>
<keyword evidence="8" id="KW-1185">Reference proteome</keyword>
<accession>A0AAJ0CJ82</accession>
<dbReference type="InterPro" id="IPR000873">
    <property type="entry name" value="AMP-dep_synth/lig_dom"/>
</dbReference>
<gene>
    <name evidence="7" type="primary">FAA4</name>
    <name evidence="7" type="ORF">QQS21_008231</name>
</gene>
<dbReference type="InterPro" id="IPR020845">
    <property type="entry name" value="AMP-binding_CS"/>
</dbReference>
<evidence type="ECO:0000256" key="5">
    <source>
        <dbReference type="ARBA" id="ARBA00036813"/>
    </source>
</evidence>
<sequence>MTDYTTGIMPLNPVHKPPYTIEAPGYEKVPGETIPRRHPRAKNGLLNRPSEDVKNIFDIVRHSARVYPNHQALASRKLVKLHKETKKIKKNVDGEIQEVDKEWQFFELSGYSYITYKEYETLVLQLGAGLRKLGLTPENKLHLFATTSLPWISMSHGCASQSIAIVTAYDTLGESGVEHSLIQSDATAMFIDPHLLKTAVNPIKKSGVKTVIINEECIFSTGSEVEEFKKNNPDLTVLTYQELRKLGEENMVDAVPPKPEDLYCIMYTSGSTGLPKGACLTHEGVVSAVTGLLTCVDECVSDKEFVLAYLPLAHIFEMVLENLVLFIGGTLGYGNPRTLSDVSVKNCAGDMREFRPTALVGVPQVWETVKKGVMSKLDTSSPLLKNLFWGAYSYKSFMSRNRLPLASVFDGIVFSKVRELTGGRLRFTMNGASGIADSTKQFLSLVLAPMLVGYGLTETCANGALGCPLEFSPNAIGPIPAAIDVKLVSCPELGYNTDDVKVPQGEIWMKGLPILKEYYNNPEETAKAVTSDGWFKTGDIGEFDAHGHLRVIDRLKNLVKMQGGEYIALEKVESIYRGAQTVSNVMVHADAEHARPIAVIMPNEKVLLEKAKELGVDEHDVNTNKKIRDFVLRDLQGTAKRSGLSTMETITGVVITDEEWNPPSGLVTATQKLNRRAIRDRYQKEIDECLKNNA</sequence>
<dbReference type="InterPro" id="IPR042099">
    <property type="entry name" value="ANL_N_sf"/>
</dbReference>
<organism evidence="7 8">
    <name type="scientific">Conoideocrella luteorostrata</name>
    <dbReference type="NCBI Taxonomy" id="1105319"/>
    <lineage>
        <taxon>Eukaryota</taxon>
        <taxon>Fungi</taxon>
        <taxon>Dikarya</taxon>
        <taxon>Ascomycota</taxon>
        <taxon>Pezizomycotina</taxon>
        <taxon>Sordariomycetes</taxon>
        <taxon>Hypocreomycetidae</taxon>
        <taxon>Hypocreales</taxon>
        <taxon>Clavicipitaceae</taxon>
        <taxon>Conoideocrella</taxon>
    </lineage>
</organism>
<comment type="caution">
    <text evidence="7">The sequence shown here is derived from an EMBL/GenBank/DDBJ whole genome shotgun (WGS) entry which is preliminary data.</text>
</comment>
<reference evidence="7" key="1">
    <citation type="submission" date="2023-06" db="EMBL/GenBank/DDBJ databases">
        <title>Conoideocrella luteorostrata (Hypocreales: Clavicipitaceae), a potential biocontrol fungus for elongate hemlock scale in United States Christmas tree production areas.</title>
        <authorList>
            <person name="Barrett H."/>
            <person name="Lovett B."/>
            <person name="Macias A.M."/>
            <person name="Stajich J.E."/>
            <person name="Kasson M.T."/>
        </authorList>
    </citation>
    <scope>NUCLEOTIDE SEQUENCE</scope>
    <source>
        <strain evidence="7">ARSEF 14590</strain>
    </source>
</reference>
<dbReference type="PROSITE" id="PS00455">
    <property type="entry name" value="AMP_BINDING"/>
    <property type="match status" value="1"/>
</dbReference>
<evidence type="ECO:0000313" key="8">
    <source>
        <dbReference type="Proteomes" id="UP001251528"/>
    </source>
</evidence>
<name>A0AAJ0CJ82_9HYPO</name>
<dbReference type="GO" id="GO:0005886">
    <property type="term" value="C:plasma membrane"/>
    <property type="evidence" value="ECO:0007669"/>
    <property type="project" value="TreeGrafter"/>
</dbReference>
<evidence type="ECO:0000256" key="2">
    <source>
        <dbReference type="ARBA" id="ARBA00022598"/>
    </source>
</evidence>
<dbReference type="GO" id="GO:0005811">
    <property type="term" value="C:lipid droplet"/>
    <property type="evidence" value="ECO:0007669"/>
    <property type="project" value="TreeGrafter"/>
</dbReference>
<dbReference type="EC" id="6.2.1.3" evidence="7"/>
<keyword evidence="2 7" id="KW-0436">Ligase</keyword>
<proteinExistence type="inferred from homology"/>
<dbReference type="Pfam" id="PF00501">
    <property type="entry name" value="AMP-binding"/>
    <property type="match status" value="1"/>
</dbReference>
<keyword evidence="3" id="KW-0547">Nucleotide-binding</keyword>
<dbReference type="Gene3D" id="3.40.50.12780">
    <property type="entry name" value="N-terminal domain of ligase-like"/>
    <property type="match status" value="1"/>
</dbReference>
<dbReference type="AlphaFoldDB" id="A0AAJ0CJ82"/>
<dbReference type="PANTHER" id="PTHR43272">
    <property type="entry name" value="LONG-CHAIN-FATTY-ACID--COA LIGASE"/>
    <property type="match status" value="1"/>
</dbReference>
<dbReference type="Proteomes" id="UP001251528">
    <property type="component" value="Unassembled WGS sequence"/>
</dbReference>
<dbReference type="GO" id="GO:0004467">
    <property type="term" value="F:long-chain fatty acid-CoA ligase activity"/>
    <property type="evidence" value="ECO:0007669"/>
    <property type="project" value="UniProtKB-EC"/>
</dbReference>
<dbReference type="EMBL" id="JASWJB010000183">
    <property type="protein sequence ID" value="KAK2594046.1"/>
    <property type="molecule type" value="Genomic_DNA"/>
</dbReference>
<evidence type="ECO:0000313" key="7">
    <source>
        <dbReference type="EMBL" id="KAK2594046.1"/>
    </source>
</evidence>
<dbReference type="GO" id="GO:0005524">
    <property type="term" value="F:ATP binding"/>
    <property type="evidence" value="ECO:0007669"/>
    <property type="project" value="UniProtKB-KW"/>
</dbReference>
<dbReference type="GO" id="GO:0005783">
    <property type="term" value="C:endoplasmic reticulum"/>
    <property type="evidence" value="ECO:0007669"/>
    <property type="project" value="TreeGrafter"/>
</dbReference>
<feature type="domain" description="AMP-dependent synthetase/ligase" evidence="6">
    <location>
        <begin position="109"/>
        <end position="519"/>
    </location>
</feature>
<dbReference type="GO" id="GO:0035336">
    <property type="term" value="P:long-chain fatty-acyl-CoA metabolic process"/>
    <property type="evidence" value="ECO:0007669"/>
    <property type="project" value="TreeGrafter"/>
</dbReference>
<comment type="catalytic activity">
    <reaction evidence="5">
        <text>a long-chain fatty acid + ATP + CoA = a long-chain fatty acyl-CoA + AMP + diphosphate</text>
        <dbReference type="Rhea" id="RHEA:15421"/>
        <dbReference type="ChEBI" id="CHEBI:30616"/>
        <dbReference type="ChEBI" id="CHEBI:33019"/>
        <dbReference type="ChEBI" id="CHEBI:57287"/>
        <dbReference type="ChEBI" id="CHEBI:57560"/>
        <dbReference type="ChEBI" id="CHEBI:83139"/>
        <dbReference type="ChEBI" id="CHEBI:456215"/>
        <dbReference type="EC" id="6.2.1.3"/>
    </reaction>
</comment>
<protein>
    <submittedName>
        <fullName evidence="7">Long-chain fatty acid-CoA ligase</fullName>
        <ecNumber evidence="7">6.2.1.3</ecNumber>
    </submittedName>
</protein>
<keyword evidence="4" id="KW-0067">ATP-binding</keyword>
<evidence type="ECO:0000259" key="6">
    <source>
        <dbReference type="Pfam" id="PF00501"/>
    </source>
</evidence>
<dbReference type="PANTHER" id="PTHR43272:SF83">
    <property type="entry name" value="ACYL-COA SYNTHETASE LONG-CHAIN, ISOFORM J"/>
    <property type="match status" value="1"/>
</dbReference>
<dbReference type="SUPFAM" id="SSF56801">
    <property type="entry name" value="Acetyl-CoA synthetase-like"/>
    <property type="match status" value="1"/>
</dbReference>